<dbReference type="InterPro" id="IPR011006">
    <property type="entry name" value="CheY-like_superfamily"/>
</dbReference>
<organism evidence="4 5">
    <name type="scientific">Polyangium fumosum</name>
    <dbReference type="NCBI Taxonomy" id="889272"/>
    <lineage>
        <taxon>Bacteria</taxon>
        <taxon>Pseudomonadati</taxon>
        <taxon>Myxococcota</taxon>
        <taxon>Polyangia</taxon>
        <taxon>Polyangiales</taxon>
        <taxon>Polyangiaceae</taxon>
        <taxon>Polyangium</taxon>
    </lineage>
</organism>
<dbReference type="Proteomes" id="UP000309215">
    <property type="component" value="Unassembled WGS sequence"/>
</dbReference>
<dbReference type="AlphaFoldDB" id="A0A4U1J748"/>
<sequence length="132" mass="14196">MPRVLIIDDDPTFGQRAVRCLEKAGMRARFHEGPFGSLHAVRETGCEIVLVDVDMPRLDGGLLVKMIRDAFGLGQTRIMLVGDRSDPELADLAVSVGAHGYASKGVTDAELAGRVAGLAQRRNSRRPTPAMG</sequence>
<dbReference type="PANTHER" id="PTHR44591">
    <property type="entry name" value="STRESS RESPONSE REGULATOR PROTEIN 1"/>
    <property type="match status" value="1"/>
</dbReference>
<evidence type="ECO:0000256" key="2">
    <source>
        <dbReference type="PROSITE-ProRule" id="PRU00169"/>
    </source>
</evidence>
<keyword evidence="5" id="KW-1185">Reference proteome</keyword>
<keyword evidence="1 2" id="KW-0597">Phosphoprotein</keyword>
<evidence type="ECO:0000313" key="5">
    <source>
        <dbReference type="Proteomes" id="UP000309215"/>
    </source>
</evidence>
<evidence type="ECO:0000256" key="1">
    <source>
        <dbReference type="ARBA" id="ARBA00022553"/>
    </source>
</evidence>
<dbReference type="SUPFAM" id="SSF52172">
    <property type="entry name" value="CheY-like"/>
    <property type="match status" value="1"/>
</dbReference>
<dbReference type="RefSeq" id="WP_136931938.1">
    <property type="nucleotide sequence ID" value="NZ_SSMQ01000031.1"/>
</dbReference>
<dbReference type="CDD" id="cd00156">
    <property type="entry name" value="REC"/>
    <property type="match status" value="1"/>
</dbReference>
<dbReference type="SMART" id="SM00448">
    <property type="entry name" value="REC"/>
    <property type="match status" value="1"/>
</dbReference>
<name>A0A4U1J748_9BACT</name>
<feature type="modified residue" description="4-aspartylphosphate" evidence="2">
    <location>
        <position position="52"/>
    </location>
</feature>
<comment type="caution">
    <text evidence="4">The sequence shown here is derived from an EMBL/GenBank/DDBJ whole genome shotgun (WGS) entry which is preliminary data.</text>
</comment>
<reference evidence="4 5" key="1">
    <citation type="submission" date="2019-04" db="EMBL/GenBank/DDBJ databases">
        <authorList>
            <person name="Li Y."/>
            <person name="Wang J."/>
        </authorList>
    </citation>
    <scope>NUCLEOTIDE SEQUENCE [LARGE SCALE GENOMIC DNA]</scope>
    <source>
        <strain evidence="4 5">DSM 14668</strain>
    </source>
</reference>
<protein>
    <submittedName>
        <fullName evidence="4">Response regulator</fullName>
    </submittedName>
</protein>
<evidence type="ECO:0000313" key="4">
    <source>
        <dbReference type="EMBL" id="TKD03142.1"/>
    </source>
</evidence>
<dbReference type="EMBL" id="SSMQ01000031">
    <property type="protein sequence ID" value="TKD03142.1"/>
    <property type="molecule type" value="Genomic_DNA"/>
</dbReference>
<proteinExistence type="predicted"/>
<dbReference type="Gene3D" id="3.40.50.2300">
    <property type="match status" value="1"/>
</dbReference>
<dbReference type="InterPro" id="IPR050595">
    <property type="entry name" value="Bact_response_regulator"/>
</dbReference>
<dbReference type="GO" id="GO:0000160">
    <property type="term" value="P:phosphorelay signal transduction system"/>
    <property type="evidence" value="ECO:0007669"/>
    <property type="project" value="InterPro"/>
</dbReference>
<dbReference type="PROSITE" id="PS50110">
    <property type="entry name" value="RESPONSE_REGULATORY"/>
    <property type="match status" value="1"/>
</dbReference>
<dbReference type="OrthoDB" id="5511653at2"/>
<evidence type="ECO:0000259" key="3">
    <source>
        <dbReference type="PROSITE" id="PS50110"/>
    </source>
</evidence>
<dbReference type="Pfam" id="PF00072">
    <property type="entry name" value="Response_reg"/>
    <property type="match status" value="1"/>
</dbReference>
<accession>A0A4U1J748</accession>
<gene>
    <name evidence="4" type="ORF">E8A74_26835</name>
</gene>
<dbReference type="PANTHER" id="PTHR44591:SF3">
    <property type="entry name" value="RESPONSE REGULATORY DOMAIN-CONTAINING PROTEIN"/>
    <property type="match status" value="1"/>
</dbReference>
<dbReference type="InterPro" id="IPR001789">
    <property type="entry name" value="Sig_transdc_resp-reg_receiver"/>
</dbReference>
<feature type="domain" description="Response regulatory" evidence="3">
    <location>
        <begin position="3"/>
        <end position="119"/>
    </location>
</feature>